<keyword evidence="18" id="KW-1185">Reference proteome</keyword>
<accession>A0A316VPL2</accession>
<dbReference type="PANTHER" id="PTHR42821:SF1">
    <property type="entry name" value="CATALASE-B"/>
    <property type="match status" value="1"/>
</dbReference>
<sequence>MLPEPSMSAIDRVAEAARSAADGIVGQSGANGQPKSNGRATNAKLEQLKQFIDYPKEGENIATTEHGVPVANNTAWLKGGARGPMLLEDQVAREKVHQFDHERIPERVVHARGAAAHGTFKVTKPLGRNVTAANVLNDTSKETPVFLRFSTVQGPRGSADTVRDVRGFAVKFYTDEGNWDIVGNDVPVFFVADSHRFIDLIHAVKPEPQLEIPTGQSAHPSFWDWISLSPESAHMNMWQMSPYGIPRYYHTMRGHGVNTYRLVGEDGSSRYVKFHFFPEVGCQSLNWDEALKIQGQNPDFHRTVLAEMIDAGKFPRWKFAVQIMEEDDEDTHSWDPLDSTKVWPAAKYPFIEVGELELNANPTNYFAETENVAFCTSHIVPGIDFSDDPLLQGRNFSYSDTQLSRLGGPNWHQIPINRPVCPMATFNRDGAMPMKIPKGANYFPNSEGNATNLAPTFNKADTLTNPEALPGQIWHDSAKRLASGESRQGFSSYPEDLARLNRLKALKLRTNGPKFANYFEQAQIFWNSVQDHERASIKEAAIFELSKVPDEEVRKRIVHLYRHINPDLAKAVADEFRLNVPTDAAIPISQETYPELSLHYENVRTIRQKRIAIIKLDGTPESEIETIKKRFESGDALVFIIDHRGLDAMRSTLFDATFLPLTNEESYRVARSHGRVKHWIRESTGHLKPLLINGSYGLSLVKQVITNEAEGIKAAVGDDIVSSFGVITSAAEAASSQKLVDAFVEAVAHGRHYARPGVASLAF</sequence>
<comment type="function">
    <text evidence="10">Occurs in almost all aerobically respiring organisms and serves to protect cells from the toxic effects of hydrogen peroxide.</text>
</comment>
<dbReference type="EMBL" id="KZ819465">
    <property type="protein sequence ID" value="PWN39462.1"/>
    <property type="molecule type" value="Genomic_DNA"/>
</dbReference>
<dbReference type="SMART" id="SM01060">
    <property type="entry name" value="Catalase"/>
    <property type="match status" value="1"/>
</dbReference>
<name>A0A316VPL2_9BASI</name>
<evidence type="ECO:0000313" key="17">
    <source>
        <dbReference type="EMBL" id="PWN39462.1"/>
    </source>
</evidence>
<evidence type="ECO:0000256" key="1">
    <source>
        <dbReference type="ARBA" id="ARBA00001971"/>
    </source>
</evidence>
<dbReference type="PANTHER" id="PTHR42821">
    <property type="entry name" value="CATALASE"/>
    <property type="match status" value="1"/>
</dbReference>
<evidence type="ECO:0000256" key="11">
    <source>
        <dbReference type="PIRSR" id="PIRSR038927-1"/>
    </source>
</evidence>
<dbReference type="PROSITE" id="PS00438">
    <property type="entry name" value="CATALASE_2"/>
    <property type="match status" value="1"/>
</dbReference>
<dbReference type="InterPro" id="IPR029062">
    <property type="entry name" value="Class_I_gatase-like"/>
</dbReference>
<dbReference type="GO" id="GO:0006979">
    <property type="term" value="P:response to oxidative stress"/>
    <property type="evidence" value="ECO:0007669"/>
    <property type="project" value="InterPro"/>
</dbReference>
<dbReference type="EC" id="1.11.1.6" evidence="3 10"/>
<feature type="active site" evidence="11">
    <location>
        <position position="110"/>
    </location>
</feature>
<dbReference type="InterPro" id="IPR024712">
    <property type="entry name" value="Catalase_clade2"/>
</dbReference>
<dbReference type="InterPro" id="IPR010582">
    <property type="entry name" value="Catalase_immune_responsive"/>
</dbReference>
<keyword evidence="5 10" id="KW-0349">Heme</keyword>
<dbReference type="GO" id="GO:0042744">
    <property type="term" value="P:hydrogen peroxide catabolic process"/>
    <property type="evidence" value="ECO:0007669"/>
    <property type="project" value="UniProtKB-UniRule"/>
</dbReference>
<dbReference type="InterPro" id="IPR043156">
    <property type="entry name" value="Catalase_clade2_helical"/>
</dbReference>
<dbReference type="OrthoDB" id="6880011at2759"/>
<dbReference type="GO" id="GO:0004096">
    <property type="term" value="F:catalase activity"/>
    <property type="evidence" value="ECO:0007669"/>
    <property type="project" value="UniProtKB-UniRule"/>
</dbReference>
<proteinExistence type="inferred from homology"/>
<evidence type="ECO:0000256" key="3">
    <source>
        <dbReference type="ARBA" id="ARBA00012314"/>
    </source>
</evidence>
<dbReference type="AlphaFoldDB" id="A0A316VPL2"/>
<evidence type="ECO:0000256" key="8">
    <source>
        <dbReference type="ARBA" id="ARBA00023004"/>
    </source>
</evidence>
<dbReference type="InterPro" id="IPR011614">
    <property type="entry name" value="Catalase_core"/>
</dbReference>
<evidence type="ECO:0000256" key="13">
    <source>
        <dbReference type="RuleBase" id="RU000498"/>
    </source>
</evidence>
<keyword evidence="9 10" id="KW-0376">Hydrogen peroxide</keyword>
<keyword evidence="8 10" id="KW-0408">Iron</keyword>
<dbReference type="GO" id="GO:0005829">
    <property type="term" value="C:cytosol"/>
    <property type="evidence" value="ECO:0007669"/>
    <property type="project" value="TreeGrafter"/>
</dbReference>
<feature type="compositionally biased region" description="Polar residues" evidence="15">
    <location>
        <begin position="28"/>
        <end position="39"/>
    </location>
</feature>
<comment type="similarity">
    <text evidence="2 10 13">Belongs to the catalase family.</text>
</comment>
<gene>
    <name evidence="17" type="ORF">IE81DRAFT_24567</name>
</gene>
<dbReference type="GO" id="GO:0020037">
    <property type="term" value="F:heme binding"/>
    <property type="evidence" value="ECO:0007669"/>
    <property type="project" value="UniProtKB-UniRule"/>
</dbReference>
<dbReference type="InterPro" id="IPR018028">
    <property type="entry name" value="Catalase"/>
</dbReference>
<dbReference type="InterPro" id="IPR020835">
    <property type="entry name" value="Catalase_sf"/>
</dbReference>
<dbReference type="InterPro" id="IPR024708">
    <property type="entry name" value="Catalase_AS"/>
</dbReference>
<evidence type="ECO:0000259" key="16">
    <source>
        <dbReference type="SMART" id="SM01060"/>
    </source>
</evidence>
<dbReference type="Pfam" id="PF00199">
    <property type="entry name" value="Catalase"/>
    <property type="match status" value="1"/>
</dbReference>
<evidence type="ECO:0000256" key="10">
    <source>
        <dbReference type="PIRNR" id="PIRNR038927"/>
    </source>
</evidence>
<feature type="binding site" description="axial binding residue" evidence="12">
    <location>
        <position position="398"/>
    </location>
    <ligand>
        <name>heme</name>
        <dbReference type="ChEBI" id="CHEBI:30413"/>
    </ligand>
    <ligandPart>
        <name>Fe</name>
        <dbReference type="ChEBI" id="CHEBI:18248"/>
    </ligandPart>
</feature>
<feature type="domain" description="Catalase core" evidence="16">
    <location>
        <begin position="63"/>
        <end position="451"/>
    </location>
</feature>
<feature type="active site" evidence="11">
    <location>
        <position position="184"/>
    </location>
</feature>
<evidence type="ECO:0000256" key="15">
    <source>
        <dbReference type="SAM" id="MobiDB-lite"/>
    </source>
</evidence>
<comment type="catalytic activity">
    <reaction evidence="10 13">
        <text>2 H2O2 = O2 + 2 H2O</text>
        <dbReference type="Rhea" id="RHEA:20309"/>
        <dbReference type="ChEBI" id="CHEBI:15377"/>
        <dbReference type="ChEBI" id="CHEBI:15379"/>
        <dbReference type="ChEBI" id="CHEBI:16240"/>
        <dbReference type="EC" id="1.11.1.6"/>
    </reaction>
</comment>
<dbReference type="Gene3D" id="2.40.180.10">
    <property type="entry name" value="Catalase core domain"/>
    <property type="match status" value="1"/>
</dbReference>
<feature type="region of interest" description="Disordered" evidence="15">
    <location>
        <begin position="1"/>
        <end position="39"/>
    </location>
</feature>
<reference evidence="17 18" key="1">
    <citation type="journal article" date="2018" name="Mol. Biol. Evol.">
        <title>Broad Genomic Sampling Reveals a Smut Pathogenic Ancestry of the Fungal Clade Ustilaginomycotina.</title>
        <authorList>
            <person name="Kijpornyongpan T."/>
            <person name="Mondo S.J."/>
            <person name="Barry K."/>
            <person name="Sandor L."/>
            <person name="Lee J."/>
            <person name="Lipzen A."/>
            <person name="Pangilinan J."/>
            <person name="LaButti K."/>
            <person name="Hainaut M."/>
            <person name="Henrissat B."/>
            <person name="Grigoriev I.V."/>
            <person name="Spatafora J.W."/>
            <person name="Aime M.C."/>
        </authorList>
    </citation>
    <scope>NUCLEOTIDE SEQUENCE [LARGE SCALE GENOMIC DNA]</scope>
    <source>
        <strain evidence="17 18">MCA 4658</strain>
    </source>
</reference>
<evidence type="ECO:0000256" key="9">
    <source>
        <dbReference type="ARBA" id="ARBA00023324"/>
    </source>
</evidence>
<keyword evidence="4 10" id="KW-0575">Peroxidase</keyword>
<dbReference type="PRINTS" id="PR00067">
    <property type="entry name" value="CATALASE"/>
</dbReference>
<evidence type="ECO:0000313" key="18">
    <source>
        <dbReference type="Proteomes" id="UP000245783"/>
    </source>
</evidence>
<evidence type="ECO:0000256" key="12">
    <source>
        <dbReference type="PIRSR" id="PIRSR038927-2"/>
    </source>
</evidence>
<keyword evidence="7 10" id="KW-0560">Oxidoreductase</keyword>
<dbReference type="PIRSF" id="PIRSF038927">
    <property type="entry name" value="Catalase_clade2"/>
    <property type="match status" value="1"/>
</dbReference>
<comment type="cofactor">
    <cofactor evidence="1 10 12">
        <name>heme</name>
        <dbReference type="ChEBI" id="CHEBI:30413"/>
    </cofactor>
</comment>
<dbReference type="Gene3D" id="3.40.50.880">
    <property type="match status" value="1"/>
</dbReference>
<dbReference type="PROSITE" id="PS00437">
    <property type="entry name" value="CATALASE_1"/>
    <property type="match status" value="1"/>
</dbReference>
<dbReference type="STRING" id="1522189.A0A316VPL2"/>
<dbReference type="RefSeq" id="XP_025366622.1">
    <property type="nucleotide sequence ID" value="XM_025511266.1"/>
</dbReference>
<evidence type="ECO:0000256" key="5">
    <source>
        <dbReference type="ARBA" id="ARBA00022617"/>
    </source>
</evidence>
<comment type="function">
    <text evidence="14">Catalyzes the degradation of hydrogen peroxide (H(2)O(2)) generated by peroxisomal oxidases to water and oxygen, thereby protecting cells from the toxic effects of hydrogen peroxide.</text>
</comment>
<dbReference type="InParanoid" id="A0A316VPL2"/>
<dbReference type="SUPFAM" id="SSF56634">
    <property type="entry name" value="Heme-dependent catalase-like"/>
    <property type="match status" value="1"/>
</dbReference>
<dbReference type="GeneID" id="37033136"/>
<dbReference type="Gene3D" id="1.20.1370.20">
    <property type="match status" value="1"/>
</dbReference>
<keyword evidence="6 10" id="KW-0479">Metal-binding</keyword>
<organism evidence="17 18">
    <name type="scientific">Ceraceosorus guamensis</name>
    <dbReference type="NCBI Taxonomy" id="1522189"/>
    <lineage>
        <taxon>Eukaryota</taxon>
        <taxon>Fungi</taxon>
        <taxon>Dikarya</taxon>
        <taxon>Basidiomycota</taxon>
        <taxon>Ustilaginomycotina</taxon>
        <taxon>Exobasidiomycetes</taxon>
        <taxon>Ceraceosorales</taxon>
        <taxon>Ceraceosoraceae</taxon>
        <taxon>Ceraceosorus</taxon>
    </lineage>
</organism>
<evidence type="ECO:0000256" key="7">
    <source>
        <dbReference type="ARBA" id="ARBA00023002"/>
    </source>
</evidence>
<evidence type="ECO:0000256" key="2">
    <source>
        <dbReference type="ARBA" id="ARBA00005329"/>
    </source>
</evidence>
<dbReference type="Proteomes" id="UP000245783">
    <property type="component" value="Unassembled WGS sequence"/>
</dbReference>
<dbReference type="InterPro" id="IPR002226">
    <property type="entry name" value="Catalase_haem_BS"/>
</dbReference>
<evidence type="ECO:0000256" key="14">
    <source>
        <dbReference type="RuleBase" id="RU004142"/>
    </source>
</evidence>
<dbReference type="PROSITE" id="PS51402">
    <property type="entry name" value="CATALASE_3"/>
    <property type="match status" value="1"/>
</dbReference>
<dbReference type="Pfam" id="PF06628">
    <property type="entry name" value="Catalase-rel"/>
    <property type="match status" value="1"/>
</dbReference>
<evidence type="ECO:0000256" key="4">
    <source>
        <dbReference type="ARBA" id="ARBA00022559"/>
    </source>
</evidence>
<protein>
    <recommendedName>
        <fullName evidence="3 10">Catalase</fullName>
        <ecNumber evidence="3 10">1.11.1.6</ecNumber>
    </recommendedName>
</protein>
<dbReference type="GO" id="GO:0046872">
    <property type="term" value="F:metal ion binding"/>
    <property type="evidence" value="ECO:0007669"/>
    <property type="project" value="UniProtKB-KW"/>
</dbReference>
<evidence type="ECO:0000256" key="6">
    <source>
        <dbReference type="ARBA" id="ARBA00022723"/>
    </source>
</evidence>